<accession>A0ABQ6CYX1</accession>
<name>A0ABQ6CYX1_9HYPH</name>
<evidence type="ECO:0000313" key="3">
    <source>
        <dbReference type="Proteomes" id="UP001156882"/>
    </source>
</evidence>
<dbReference type="EMBL" id="BSPC01000075">
    <property type="protein sequence ID" value="GLS23487.1"/>
    <property type="molecule type" value="Genomic_DNA"/>
</dbReference>
<protein>
    <recommendedName>
        <fullName evidence="4">Secreted protein</fullName>
    </recommendedName>
</protein>
<evidence type="ECO:0000313" key="2">
    <source>
        <dbReference type="EMBL" id="GLS23487.1"/>
    </source>
</evidence>
<evidence type="ECO:0000256" key="1">
    <source>
        <dbReference type="SAM" id="SignalP"/>
    </source>
</evidence>
<evidence type="ECO:0008006" key="4">
    <source>
        <dbReference type="Google" id="ProtNLM"/>
    </source>
</evidence>
<gene>
    <name evidence="2" type="ORF">GCM10007874_65080</name>
</gene>
<feature type="chain" id="PRO_5045560406" description="Secreted protein" evidence="1">
    <location>
        <begin position="29"/>
        <end position="253"/>
    </location>
</feature>
<dbReference type="RefSeq" id="WP_284316420.1">
    <property type="nucleotide sequence ID" value="NZ_BSPC01000075.1"/>
</dbReference>
<organism evidence="2 3">
    <name type="scientific">Labrys miyagiensis</name>
    <dbReference type="NCBI Taxonomy" id="346912"/>
    <lineage>
        <taxon>Bacteria</taxon>
        <taxon>Pseudomonadati</taxon>
        <taxon>Pseudomonadota</taxon>
        <taxon>Alphaproteobacteria</taxon>
        <taxon>Hyphomicrobiales</taxon>
        <taxon>Xanthobacteraceae</taxon>
        <taxon>Labrys</taxon>
    </lineage>
</organism>
<sequence>MSGRRTGKVWLAVAVPLLGGMVLSAAQAEELPLAFTKASDVAKGVPGFPRLAAGYAMSRKINAALVKADARAKAGARSCLAGAGKHGDWSRSVEITMKGPRFVSFVATDDYFCGGAYPDTSTQALVYDLTTGIPVDWAKFLPPALLGEKGTTKAADGTVLGTLSSPTLTALYVKAVKPAEIDPSCQDALDSQPLHFLAWPDAKANGLTLQQTDLPHVAAACGPAATVPMAELRSAGVDAALLDAIEAAHKVWK</sequence>
<keyword evidence="3" id="KW-1185">Reference proteome</keyword>
<reference evidence="3" key="1">
    <citation type="journal article" date="2019" name="Int. J. Syst. Evol. Microbiol.">
        <title>The Global Catalogue of Microorganisms (GCM) 10K type strain sequencing project: providing services to taxonomists for standard genome sequencing and annotation.</title>
        <authorList>
            <consortium name="The Broad Institute Genomics Platform"/>
            <consortium name="The Broad Institute Genome Sequencing Center for Infectious Disease"/>
            <person name="Wu L."/>
            <person name="Ma J."/>
        </authorList>
    </citation>
    <scope>NUCLEOTIDE SEQUENCE [LARGE SCALE GENOMIC DNA]</scope>
    <source>
        <strain evidence="3">NBRC 101365</strain>
    </source>
</reference>
<dbReference type="Proteomes" id="UP001156882">
    <property type="component" value="Unassembled WGS sequence"/>
</dbReference>
<keyword evidence="1" id="KW-0732">Signal</keyword>
<feature type="signal peptide" evidence="1">
    <location>
        <begin position="1"/>
        <end position="28"/>
    </location>
</feature>
<comment type="caution">
    <text evidence="2">The sequence shown here is derived from an EMBL/GenBank/DDBJ whole genome shotgun (WGS) entry which is preliminary data.</text>
</comment>
<proteinExistence type="predicted"/>